<accession>A0A4Q9UYU9</accession>
<evidence type="ECO:0000313" key="2">
    <source>
        <dbReference type="EMBL" id="TBW20869.1"/>
    </source>
</evidence>
<dbReference type="AlphaFoldDB" id="A0A4Q9UYU9"/>
<keyword evidence="3" id="KW-1185">Reference proteome</keyword>
<dbReference type="Proteomes" id="UP000293036">
    <property type="component" value="Unassembled WGS sequence"/>
</dbReference>
<feature type="chain" id="PRO_5039453677" evidence="1">
    <location>
        <begin position="27"/>
        <end position="330"/>
    </location>
</feature>
<dbReference type="OrthoDB" id="4829066at2"/>
<proteinExistence type="predicted"/>
<dbReference type="RefSeq" id="WP_131282250.1">
    <property type="nucleotide sequence ID" value="NZ_JBHSLR010000003.1"/>
</dbReference>
<dbReference type="EMBL" id="SJDT01000007">
    <property type="protein sequence ID" value="TBW20869.1"/>
    <property type="molecule type" value="Genomic_DNA"/>
</dbReference>
<sequence>MKTNKVFVTSLAVCVMLVGACQSDTAKNETSAVEKTQNSSETAASGLNLKADVDFKTGRVTLPLDRFAASNEEEALINSARSGGMAKCAHEKLGIPWKTPLIKGDPDAAVWNELGPWIKERAERLGYAMRPMTKPYVGPKAMSQEEYEKSIQYEREHPVIDPDNPNSQISEQDFEKMQEECSSNPETDKYPYSAMYIPEVGKVASSSDDFGQSAKIKAVLEELKQCYITAGYKPSEDFRGSIEGARPEIIDAEQIKMALVEVDCKTKINAVPRVAEALAELQAPMIEKYANELVENRRRIDEMVQQAREFVSKNPQYFYEWKSTNTSVGS</sequence>
<organism evidence="2 3">
    <name type="scientific">Arcanobacterium bovis</name>
    <dbReference type="NCBI Taxonomy" id="2529275"/>
    <lineage>
        <taxon>Bacteria</taxon>
        <taxon>Bacillati</taxon>
        <taxon>Actinomycetota</taxon>
        <taxon>Actinomycetes</taxon>
        <taxon>Actinomycetales</taxon>
        <taxon>Actinomycetaceae</taxon>
        <taxon>Arcanobacterium</taxon>
    </lineage>
</organism>
<dbReference type="PROSITE" id="PS51257">
    <property type="entry name" value="PROKAR_LIPOPROTEIN"/>
    <property type="match status" value="1"/>
</dbReference>
<keyword evidence="1" id="KW-0732">Signal</keyword>
<evidence type="ECO:0000256" key="1">
    <source>
        <dbReference type="SAM" id="SignalP"/>
    </source>
</evidence>
<reference evidence="2 3" key="1">
    <citation type="submission" date="2019-02" db="EMBL/GenBank/DDBJ databases">
        <title>Arcanobacterium bovis sp. nov., isolated from the milk of a cow with mastitis.</title>
        <authorList>
            <person name="Sammra O."/>
            <person name="Foster G."/>
            <person name="Hassan A."/>
            <person name="Alssahen M."/>
            <person name="Laemmler C."/>
            <person name="Borowiak M."/>
            <person name="Malorny B."/>
            <person name="Abdulmawjood A."/>
        </authorList>
    </citation>
    <scope>NUCLEOTIDE SEQUENCE [LARGE SCALE GENOMIC DNA]</scope>
    <source>
        <strain evidence="2 3">C605018/01/1</strain>
    </source>
</reference>
<feature type="signal peptide" evidence="1">
    <location>
        <begin position="1"/>
        <end position="26"/>
    </location>
</feature>
<comment type="caution">
    <text evidence="2">The sequence shown here is derived from an EMBL/GenBank/DDBJ whole genome shotgun (WGS) entry which is preliminary data.</text>
</comment>
<evidence type="ECO:0000313" key="3">
    <source>
        <dbReference type="Proteomes" id="UP000293036"/>
    </source>
</evidence>
<name>A0A4Q9UYU9_9ACTO</name>
<protein>
    <submittedName>
        <fullName evidence="2">Uncharacterized protein</fullName>
    </submittedName>
</protein>
<gene>
    <name evidence="2" type="ORF">EZJ44_08045</name>
</gene>